<name>A0A3P6S6R2_LITSI</name>
<dbReference type="AlphaFoldDB" id="A0A3P6S6R2"/>
<reference evidence="1 2" key="1">
    <citation type="submission" date="2018-08" db="EMBL/GenBank/DDBJ databases">
        <authorList>
            <person name="Laetsch R D."/>
            <person name="Stevens L."/>
            <person name="Kumar S."/>
            <person name="Blaxter L. M."/>
        </authorList>
    </citation>
    <scope>NUCLEOTIDE SEQUENCE [LARGE SCALE GENOMIC DNA]</scope>
</reference>
<keyword evidence="2" id="KW-1185">Reference proteome</keyword>
<accession>A0A3P6S6R2</accession>
<sequence length="68" mass="7835">MLQYVKEIEQKRKLDRNGCLQDQQSIMPLIARILREMNYRGEQLASELKGSLDARVKDLANVSAESEL</sequence>
<evidence type="ECO:0000313" key="1">
    <source>
        <dbReference type="EMBL" id="VDK70036.1"/>
    </source>
</evidence>
<protein>
    <submittedName>
        <fullName evidence="1">Uncharacterized protein</fullName>
    </submittedName>
</protein>
<organism evidence="1 2">
    <name type="scientific">Litomosoides sigmodontis</name>
    <name type="common">Filarial nematode worm</name>
    <dbReference type="NCBI Taxonomy" id="42156"/>
    <lineage>
        <taxon>Eukaryota</taxon>
        <taxon>Metazoa</taxon>
        <taxon>Ecdysozoa</taxon>
        <taxon>Nematoda</taxon>
        <taxon>Chromadorea</taxon>
        <taxon>Rhabditida</taxon>
        <taxon>Spirurina</taxon>
        <taxon>Spiruromorpha</taxon>
        <taxon>Filarioidea</taxon>
        <taxon>Onchocercidae</taxon>
        <taxon>Litomosoides</taxon>
    </lineage>
</organism>
<gene>
    <name evidence="1" type="ORF">NLS_LOCUS961</name>
</gene>
<evidence type="ECO:0000313" key="2">
    <source>
        <dbReference type="Proteomes" id="UP000277928"/>
    </source>
</evidence>
<dbReference type="EMBL" id="UYRX01000029">
    <property type="protein sequence ID" value="VDK70036.1"/>
    <property type="molecule type" value="Genomic_DNA"/>
</dbReference>
<dbReference type="Proteomes" id="UP000277928">
    <property type="component" value="Unassembled WGS sequence"/>
</dbReference>
<proteinExistence type="predicted"/>